<feature type="transmembrane region" description="Helical" evidence="13">
    <location>
        <begin position="187"/>
        <end position="208"/>
    </location>
</feature>
<keyword evidence="15" id="KW-1185">Reference proteome</keyword>
<dbReference type="CDD" id="cd13137">
    <property type="entry name" value="MATE_NorM_like"/>
    <property type="match status" value="1"/>
</dbReference>
<evidence type="ECO:0000256" key="1">
    <source>
        <dbReference type="ARBA" id="ARBA00003408"/>
    </source>
</evidence>
<comment type="similarity">
    <text evidence="3">Belongs to the multi antimicrobial extrusion (MATE) (TC 2.A.66.1) family.</text>
</comment>
<accession>A0A1M5Y7H9</accession>
<dbReference type="GO" id="GO:0005886">
    <property type="term" value="C:plasma membrane"/>
    <property type="evidence" value="ECO:0007669"/>
    <property type="project" value="UniProtKB-SubCell"/>
</dbReference>
<evidence type="ECO:0000256" key="4">
    <source>
        <dbReference type="ARBA" id="ARBA00020268"/>
    </source>
</evidence>
<evidence type="ECO:0000313" key="15">
    <source>
        <dbReference type="Proteomes" id="UP000184526"/>
    </source>
</evidence>
<dbReference type="GO" id="GO:0006811">
    <property type="term" value="P:monoatomic ion transport"/>
    <property type="evidence" value="ECO:0007669"/>
    <property type="project" value="UniProtKB-KW"/>
</dbReference>
<keyword evidence="10" id="KW-0406">Ion transport</keyword>
<dbReference type="PANTHER" id="PTHR43298">
    <property type="entry name" value="MULTIDRUG RESISTANCE PROTEIN NORM-RELATED"/>
    <property type="match status" value="1"/>
</dbReference>
<dbReference type="NCBIfam" id="TIGR00797">
    <property type="entry name" value="matE"/>
    <property type="match status" value="1"/>
</dbReference>
<dbReference type="PIRSF" id="PIRSF006603">
    <property type="entry name" value="DinF"/>
    <property type="match status" value="1"/>
</dbReference>
<evidence type="ECO:0000256" key="8">
    <source>
        <dbReference type="ARBA" id="ARBA00022692"/>
    </source>
</evidence>
<reference evidence="14 15" key="1">
    <citation type="submission" date="2016-11" db="EMBL/GenBank/DDBJ databases">
        <authorList>
            <person name="Jaros S."/>
            <person name="Januszkiewicz K."/>
            <person name="Wedrychowicz H."/>
        </authorList>
    </citation>
    <scope>NUCLEOTIDE SEQUENCE [LARGE SCALE GENOMIC DNA]</scope>
    <source>
        <strain evidence="14 15">DSM 3089</strain>
    </source>
</reference>
<sequence>MRSNLLVKIFSCRYMVKEKYVQGELPSTEEGYRNTLNIAWPSIVEAVLVSLVASVDTMMVGGIGPEAIAAVGITNQPRFIVLAMLLSLNVGVTAVVARRKGEGDIKAANRCLKQSILISLGLSFILSFLGITFAPQLMKFAGAQPEIINTSISYFRIIMVGLFFNGICLTINAAQRGIGNTKVSMRTNIAANIINLIFNYLLINGIVFFPTLGVVGAGIATVLGNIVAFLMALKSVYRRKSDGFLNILSNVSWNFDKKTLRSILNISSSAAAEQVFLRIGFFVYALMVAKLGTTAFATHQICMNITNLSFSVGDGFSIAASSLVGQNLGKKRPDIAMLYGSISQRIALICSTVLFFIFILGRNFLIGLFTNDPIIIAQGAIILIIVAFTTHAQTSQVIISGCLRGAGDTKYVALTSLLSIGIIRPFLTWFLCFPVGLGIFGAWIALFIDQCMRLFICFMRFIGGKWTKIQI</sequence>
<organism evidence="14 15">
    <name type="scientific">Clostridium collagenovorans DSM 3089</name>
    <dbReference type="NCBI Taxonomy" id="1121306"/>
    <lineage>
        <taxon>Bacteria</taxon>
        <taxon>Bacillati</taxon>
        <taxon>Bacillota</taxon>
        <taxon>Clostridia</taxon>
        <taxon>Eubacteriales</taxon>
        <taxon>Clostridiaceae</taxon>
        <taxon>Clostridium</taxon>
    </lineage>
</organism>
<feature type="transmembrane region" description="Helical" evidence="13">
    <location>
        <begin position="154"/>
        <end position="175"/>
    </location>
</feature>
<feature type="transmembrane region" description="Helical" evidence="13">
    <location>
        <begin position="437"/>
        <end position="462"/>
    </location>
</feature>
<dbReference type="InterPro" id="IPR050222">
    <property type="entry name" value="MATE_MdtK"/>
</dbReference>
<feature type="transmembrane region" description="Helical" evidence="13">
    <location>
        <begin position="116"/>
        <end position="134"/>
    </location>
</feature>
<keyword evidence="11 13" id="KW-0472">Membrane</keyword>
<dbReference type="PANTHER" id="PTHR43298:SF2">
    <property type="entry name" value="FMN_FAD EXPORTER YEEO-RELATED"/>
    <property type="match status" value="1"/>
</dbReference>
<evidence type="ECO:0000256" key="6">
    <source>
        <dbReference type="ARBA" id="ARBA00022449"/>
    </source>
</evidence>
<feature type="transmembrane region" description="Helical" evidence="13">
    <location>
        <begin position="214"/>
        <end position="233"/>
    </location>
</feature>
<evidence type="ECO:0000256" key="9">
    <source>
        <dbReference type="ARBA" id="ARBA00022989"/>
    </source>
</evidence>
<feature type="transmembrane region" description="Helical" evidence="13">
    <location>
        <begin position="79"/>
        <end position="96"/>
    </location>
</feature>
<dbReference type="RefSeq" id="WP_207647624.1">
    <property type="nucleotide sequence ID" value="NZ_FQXP01000012.1"/>
</dbReference>
<keyword evidence="8 13" id="KW-0812">Transmembrane</keyword>
<dbReference type="Pfam" id="PF01554">
    <property type="entry name" value="MatE"/>
    <property type="match status" value="2"/>
</dbReference>
<protein>
    <recommendedName>
        <fullName evidence="4">Probable multidrug resistance protein NorM</fullName>
    </recommendedName>
    <alternativeName>
        <fullName evidence="12">Multidrug-efflux transporter</fullName>
    </alternativeName>
</protein>
<dbReference type="AlphaFoldDB" id="A0A1M5Y7H9"/>
<dbReference type="InterPro" id="IPR048279">
    <property type="entry name" value="MdtK-like"/>
</dbReference>
<comment type="function">
    <text evidence="1">Multidrug efflux pump.</text>
</comment>
<name>A0A1M5Y7H9_9CLOT</name>
<comment type="subcellular location">
    <subcellularLocation>
        <location evidence="2">Cell membrane</location>
        <topology evidence="2">Multi-pass membrane protein</topology>
    </subcellularLocation>
</comment>
<evidence type="ECO:0000256" key="12">
    <source>
        <dbReference type="ARBA" id="ARBA00031636"/>
    </source>
</evidence>
<evidence type="ECO:0000256" key="5">
    <source>
        <dbReference type="ARBA" id="ARBA00022448"/>
    </source>
</evidence>
<keyword evidence="9 13" id="KW-1133">Transmembrane helix</keyword>
<keyword evidence="6" id="KW-0050">Antiport</keyword>
<keyword evidence="5" id="KW-0813">Transport</keyword>
<evidence type="ECO:0000313" key="14">
    <source>
        <dbReference type="EMBL" id="SHI08017.1"/>
    </source>
</evidence>
<evidence type="ECO:0000256" key="10">
    <source>
        <dbReference type="ARBA" id="ARBA00023065"/>
    </source>
</evidence>
<proteinExistence type="inferred from homology"/>
<feature type="transmembrane region" description="Helical" evidence="13">
    <location>
        <begin position="346"/>
        <end position="369"/>
    </location>
</feature>
<dbReference type="GO" id="GO:0015297">
    <property type="term" value="F:antiporter activity"/>
    <property type="evidence" value="ECO:0007669"/>
    <property type="project" value="UniProtKB-KW"/>
</dbReference>
<feature type="transmembrane region" description="Helical" evidence="13">
    <location>
        <begin position="275"/>
        <end position="296"/>
    </location>
</feature>
<evidence type="ECO:0000256" key="7">
    <source>
        <dbReference type="ARBA" id="ARBA00022475"/>
    </source>
</evidence>
<dbReference type="Proteomes" id="UP000184526">
    <property type="component" value="Unassembled WGS sequence"/>
</dbReference>
<evidence type="ECO:0000256" key="11">
    <source>
        <dbReference type="ARBA" id="ARBA00023136"/>
    </source>
</evidence>
<evidence type="ECO:0000256" key="13">
    <source>
        <dbReference type="SAM" id="Phobius"/>
    </source>
</evidence>
<evidence type="ECO:0000256" key="2">
    <source>
        <dbReference type="ARBA" id="ARBA00004651"/>
    </source>
</evidence>
<dbReference type="GO" id="GO:0042910">
    <property type="term" value="F:xenobiotic transmembrane transporter activity"/>
    <property type="evidence" value="ECO:0007669"/>
    <property type="project" value="InterPro"/>
</dbReference>
<dbReference type="EMBL" id="FQXP01000012">
    <property type="protein sequence ID" value="SHI08017.1"/>
    <property type="molecule type" value="Genomic_DNA"/>
</dbReference>
<gene>
    <name evidence="14" type="ORF">SAMN02745196_02703</name>
</gene>
<dbReference type="InterPro" id="IPR002528">
    <property type="entry name" value="MATE_fam"/>
</dbReference>
<evidence type="ECO:0000256" key="3">
    <source>
        <dbReference type="ARBA" id="ARBA00010199"/>
    </source>
</evidence>
<keyword evidence="7" id="KW-1003">Cell membrane</keyword>
<feature type="transmembrane region" description="Helical" evidence="13">
    <location>
        <begin position="375"/>
        <end position="399"/>
    </location>
</feature>